<dbReference type="PANTHER" id="PTHR46082:SF6">
    <property type="entry name" value="AAA+ ATPASE DOMAIN-CONTAINING PROTEIN-RELATED"/>
    <property type="match status" value="1"/>
</dbReference>
<dbReference type="InterPro" id="IPR053137">
    <property type="entry name" value="NLR-like"/>
</dbReference>
<accession>A0AAU3GVM9</accession>
<dbReference type="Pfam" id="PF13424">
    <property type="entry name" value="TPR_12"/>
    <property type="match status" value="1"/>
</dbReference>
<dbReference type="SUPFAM" id="SSF48452">
    <property type="entry name" value="TPR-like"/>
    <property type="match status" value="1"/>
</dbReference>
<dbReference type="EMBL" id="CP109535">
    <property type="protein sequence ID" value="WTY97224.1"/>
    <property type="molecule type" value="Genomic_DNA"/>
</dbReference>
<evidence type="ECO:0000313" key="1">
    <source>
        <dbReference type="EMBL" id="WTY97224.1"/>
    </source>
</evidence>
<sequence length="151" mass="16285">MALCEEFLGPDSMATVTSRHTYAYGLHRFGRYEQAEPVARAALSDRQRVQGAEHPLALSAAILLSWILAERGALEESISYARLAVNGQEQALGPEHPYLLTNRTGLAASLVAFGEVAEAQALARLNLPLCERVLGTDSLVTAKTRSLLLAP</sequence>
<dbReference type="Gene3D" id="1.25.40.10">
    <property type="entry name" value="Tetratricopeptide repeat domain"/>
    <property type="match status" value="1"/>
</dbReference>
<protein>
    <submittedName>
        <fullName evidence="1">Tetratricopeptide repeat protein</fullName>
    </submittedName>
</protein>
<dbReference type="PANTHER" id="PTHR46082">
    <property type="entry name" value="ATP/GTP-BINDING PROTEIN-RELATED"/>
    <property type="match status" value="1"/>
</dbReference>
<dbReference type="AlphaFoldDB" id="A0AAU3GVM9"/>
<name>A0AAU3GVM9_9ACTN</name>
<organism evidence="1">
    <name type="scientific">Streptomyces sp. NBC_01401</name>
    <dbReference type="NCBI Taxonomy" id="2903854"/>
    <lineage>
        <taxon>Bacteria</taxon>
        <taxon>Bacillati</taxon>
        <taxon>Actinomycetota</taxon>
        <taxon>Actinomycetes</taxon>
        <taxon>Kitasatosporales</taxon>
        <taxon>Streptomycetaceae</taxon>
        <taxon>Streptomyces</taxon>
    </lineage>
</organism>
<reference evidence="1" key="1">
    <citation type="submission" date="2022-10" db="EMBL/GenBank/DDBJ databases">
        <title>The complete genomes of actinobacterial strains from the NBC collection.</title>
        <authorList>
            <person name="Joergensen T.S."/>
            <person name="Alvarez Arevalo M."/>
            <person name="Sterndorff E.B."/>
            <person name="Faurdal D."/>
            <person name="Vuksanovic O."/>
            <person name="Mourched A.-S."/>
            <person name="Charusanti P."/>
            <person name="Shaw S."/>
            <person name="Blin K."/>
            <person name="Weber T."/>
        </authorList>
    </citation>
    <scope>NUCLEOTIDE SEQUENCE</scope>
    <source>
        <strain evidence="1">NBC_01401</strain>
    </source>
</reference>
<dbReference type="InterPro" id="IPR011990">
    <property type="entry name" value="TPR-like_helical_dom_sf"/>
</dbReference>
<proteinExistence type="predicted"/>
<dbReference type="Pfam" id="PF13374">
    <property type="entry name" value="TPR_10"/>
    <property type="match status" value="1"/>
</dbReference>
<gene>
    <name evidence="1" type="ORF">OG626_21145</name>
</gene>